<feature type="chain" id="PRO_5045366766" description="Periplasmic heavy metal sensor" evidence="1">
    <location>
        <begin position="19"/>
        <end position="164"/>
    </location>
</feature>
<dbReference type="Proteomes" id="UP000756860">
    <property type="component" value="Unassembled WGS sequence"/>
</dbReference>
<evidence type="ECO:0000313" key="2">
    <source>
        <dbReference type="EMBL" id="MBT0651769.1"/>
    </source>
</evidence>
<gene>
    <name evidence="2" type="ORF">KI810_01750</name>
</gene>
<dbReference type="RefSeq" id="WP_214173764.1">
    <property type="nucleotide sequence ID" value="NZ_JAHCVK010000001.1"/>
</dbReference>
<comment type="caution">
    <text evidence="2">The sequence shown here is derived from an EMBL/GenBank/DDBJ whole genome shotgun (WGS) entry which is preliminary data.</text>
</comment>
<dbReference type="EMBL" id="JAHCVK010000001">
    <property type="protein sequence ID" value="MBT0651769.1"/>
    <property type="molecule type" value="Genomic_DNA"/>
</dbReference>
<sequence>MKRTVVALFLAVAFAAPAFSQMDAPVKGSGAGWGPMPGMGGMDRMGTMMGMCLTNADKIGLSDEQVAKLTPIHREMQKKQAQFKADLKVAEIELMEIMEVKDFDLEKANAAVKKIADIKTTHHLEMLKSMKEARTILTDAQFQKMKKLMPMKAQKKPARKMKRP</sequence>
<dbReference type="InterPro" id="IPR012899">
    <property type="entry name" value="LTXXQ"/>
</dbReference>
<keyword evidence="3" id="KW-1185">Reference proteome</keyword>
<dbReference type="Gene3D" id="1.20.120.1490">
    <property type="match status" value="1"/>
</dbReference>
<organism evidence="2 3">
    <name type="scientific">Geomobilimonas luticola</name>
    <dbReference type="NCBI Taxonomy" id="1114878"/>
    <lineage>
        <taxon>Bacteria</taxon>
        <taxon>Pseudomonadati</taxon>
        <taxon>Thermodesulfobacteriota</taxon>
        <taxon>Desulfuromonadia</taxon>
        <taxon>Geobacterales</taxon>
        <taxon>Geobacteraceae</taxon>
        <taxon>Geomobilimonas</taxon>
    </lineage>
</organism>
<keyword evidence="1" id="KW-0732">Signal</keyword>
<evidence type="ECO:0008006" key="4">
    <source>
        <dbReference type="Google" id="ProtNLM"/>
    </source>
</evidence>
<accession>A0ABS5S8S4</accession>
<dbReference type="Pfam" id="PF07813">
    <property type="entry name" value="LTXXQ"/>
    <property type="match status" value="1"/>
</dbReference>
<feature type="signal peptide" evidence="1">
    <location>
        <begin position="1"/>
        <end position="18"/>
    </location>
</feature>
<protein>
    <recommendedName>
        <fullName evidence="4">Periplasmic heavy metal sensor</fullName>
    </recommendedName>
</protein>
<reference evidence="2 3" key="1">
    <citation type="submission" date="2021-05" db="EMBL/GenBank/DDBJ databases">
        <title>The draft genome of Geobacter luticola JCM 17780.</title>
        <authorList>
            <person name="Xu Z."/>
            <person name="Masuda Y."/>
            <person name="Itoh H."/>
            <person name="Senoo K."/>
        </authorList>
    </citation>
    <scope>NUCLEOTIDE SEQUENCE [LARGE SCALE GENOMIC DNA]</scope>
    <source>
        <strain evidence="2 3">JCM 17780</strain>
    </source>
</reference>
<name>A0ABS5S8S4_9BACT</name>
<proteinExistence type="predicted"/>
<evidence type="ECO:0000256" key="1">
    <source>
        <dbReference type="SAM" id="SignalP"/>
    </source>
</evidence>
<evidence type="ECO:0000313" key="3">
    <source>
        <dbReference type="Proteomes" id="UP000756860"/>
    </source>
</evidence>